<keyword evidence="1" id="KW-0805">Transcription regulation</keyword>
<comment type="caution">
    <text evidence="7">The sequence shown here is derived from an EMBL/GenBank/DDBJ whole genome shotgun (WGS) entry which is preliminary data.</text>
</comment>
<evidence type="ECO:0000256" key="2">
    <source>
        <dbReference type="ARBA" id="ARBA00023125"/>
    </source>
</evidence>
<evidence type="ECO:0000256" key="4">
    <source>
        <dbReference type="PROSITE-ProRule" id="PRU00335"/>
    </source>
</evidence>
<feature type="DNA-binding region" description="H-T-H motif" evidence="4">
    <location>
        <begin position="51"/>
        <end position="70"/>
    </location>
</feature>
<dbReference type="PROSITE" id="PS50977">
    <property type="entry name" value="HTH_TETR_2"/>
    <property type="match status" value="1"/>
</dbReference>
<dbReference type="InterPro" id="IPR001647">
    <property type="entry name" value="HTH_TetR"/>
</dbReference>
<feature type="domain" description="HTH tetR-type" evidence="6">
    <location>
        <begin position="28"/>
        <end position="88"/>
    </location>
</feature>
<evidence type="ECO:0000256" key="5">
    <source>
        <dbReference type="SAM" id="MobiDB-lite"/>
    </source>
</evidence>
<evidence type="ECO:0000313" key="8">
    <source>
        <dbReference type="Proteomes" id="UP001501788"/>
    </source>
</evidence>
<dbReference type="InterPro" id="IPR050109">
    <property type="entry name" value="HTH-type_TetR-like_transc_reg"/>
</dbReference>
<reference evidence="8" key="1">
    <citation type="journal article" date="2019" name="Int. J. Syst. Evol. Microbiol.">
        <title>The Global Catalogue of Microorganisms (GCM) 10K type strain sequencing project: providing services to taxonomists for standard genome sequencing and annotation.</title>
        <authorList>
            <consortium name="The Broad Institute Genomics Platform"/>
            <consortium name="The Broad Institute Genome Sequencing Center for Infectious Disease"/>
            <person name="Wu L."/>
            <person name="Ma J."/>
        </authorList>
    </citation>
    <scope>NUCLEOTIDE SEQUENCE [LARGE SCALE GENOMIC DNA]</scope>
    <source>
        <strain evidence="8">JCM 31890</strain>
    </source>
</reference>
<dbReference type="PRINTS" id="PR00455">
    <property type="entry name" value="HTHTETR"/>
</dbReference>
<proteinExistence type="predicted"/>
<sequence length="227" mass="24553">MPPPVDPASTPPSAATQRRRAPRQERAQVTVEAIFEAVAQIVATEGEAALTTNRIAERAGVSVGSLYQYFPSKEAIVTALLDRHCTQVMRELDALLAQALHEHWPTEQQVRRYVRHYLQAFGGGPESERALARLAWRQDERAALLVAVRGASERLALHLQRLARQQGLPVPDAAQLFVLTRGVMGAVRAASLEASPLLGSAELEDALVRLCLAVLGLPPPPTPTGTA</sequence>
<organism evidence="7 8">
    <name type="scientific">Acidovorax lacteus</name>
    <dbReference type="NCBI Taxonomy" id="1924988"/>
    <lineage>
        <taxon>Bacteria</taxon>
        <taxon>Pseudomonadati</taxon>
        <taxon>Pseudomonadota</taxon>
        <taxon>Betaproteobacteria</taxon>
        <taxon>Burkholderiales</taxon>
        <taxon>Comamonadaceae</taxon>
        <taxon>Acidovorax</taxon>
    </lineage>
</organism>
<dbReference type="Pfam" id="PF00440">
    <property type="entry name" value="TetR_N"/>
    <property type="match status" value="1"/>
</dbReference>
<evidence type="ECO:0000256" key="3">
    <source>
        <dbReference type="ARBA" id="ARBA00023163"/>
    </source>
</evidence>
<dbReference type="Gene3D" id="1.10.357.10">
    <property type="entry name" value="Tetracycline Repressor, domain 2"/>
    <property type="match status" value="1"/>
</dbReference>
<evidence type="ECO:0000259" key="6">
    <source>
        <dbReference type="PROSITE" id="PS50977"/>
    </source>
</evidence>
<dbReference type="RefSeq" id="WP_345065160.1">
    <property type="nucleotide sequence ID" value="NZ_BAABEX010000026.1"/>
</dbReference>
<dbReference type="PANTHER" id="PTHR30055:SF234">
    <property type="entry name" value="HTH-TYPE TRANSCRIPTIONAL REGULATOR BETI"/>
    <property type="match status" value="1"/>
</dbReference>
<evidence type="ECO:0000256" key="1">
    <source>
        <dbReference type="ARBA" id="ARBA00023015"/>
    </source>
</evidence>
<dbReference type="Proteomes" id="UP001501788">
    <property type="component" value="Unassembled WGS sequence"/>
</dbReference>
<keyword evidence="3" id="KW-0804">Transcription</keyword>
<keyword evidence="8" id="KW-1185">Reference proteome</keyword>
<gene>
    <name evidence="7" type="ORF">GCM10023090_23330</name>
</gene>
<feature type="region of interest" description="Disordered" evidence="5">
    <location>
        <begin position="1"/>
        <end position="23"/>
    </location>
</feature>
<evidence type="ECO:0000313" key="7">
    <source>
        <dbReference type="EMBL" id="GAA4426835.1"/>
    </source>
</evidence>
<dbReference type="PANTHER" id="PTHR30055">
    <property type="entry name" value="HTH-TYPE TRANSCRIPTIONAL REGULATOR RUTR"/>
    <property type="match status" value="1"/>
</dbReference>
<dbReference type="EMBL" id="BAABEX010000026">
    <property type="protein sequence ID" value="GAA4426835.1"/>
    <property type="molecule type" value="Genomic_DNA"/>
</dbReference>
<feature type="compositionally biased region" description="Pro residues" evidence="5">
    <location>
        <begin position="1"/>
        <end position="10"/>
    </location>
</feature>
<keyword evidence="2 4" id="KW-0238">DNA-binding</keyword>
<dbReference type="InterPro" id="IPR009057">
    <property type="entry name" value="Homeodomain-like_sf"/>
</dbReference>
<dbReference type="SUPFAM" id="SSF46689">
    <property type="entry name" value="Homeodomain-like"/>
    <property type="match status" value="1"/>
</dbReference>
<name>A0ABP8LDE9_9BURK</name>
<accession>A0ABP8LDE9</accession>
<protein>
    <submittedName>
        <fullName evidence="7">TetR/AcrR family transcriptional regulator</fullName>
    </submittedName>
</protein>